<dbReference type="eggNOG" id="COG0532">
    <property type="taxonomic scope" value="Bacteria"/>
</dbReference>
<gene>
    <name evidence="2" type="ORF">CLOBOL_01354</name>
</gene>
<dbReference type="AlphaFoldDB" id="A8RKL0"/>
<protein>
    <recommendedName>
        <fullName evidence="1">DUF4397 domain-containing protein</fullName>
    </recommendedName>
</protein>
<organism evidence="2 3">
    <name type="scientific">Enterocloster bolteae (strain ATCC BAA-613 / DSM 15670 / CCUG 46953 / JCM 12243 / WAL 16351)</name>
    <name type="common">Clostridium bolteae</name>
    <dbReference type="NCBI Taxonomy" id="411902"/>
    <lineage>
        <taxon>Bacteria</taxon>
        <taxon>Bacillati</taxon>
        <taxon>Bacillota</taxon>
        <taxon>Clostridia</taxon>
        <taxon>Lachnospirales</taxon>
        <taxon>Lachnospiraceae</taxon>
        <taxon>Enterocloster</taxon>
    </lineage>
</organism>
<feature type="domain" description="DUF4397" evidence="1">
    <location>
        <begin position="1"/>
        <end position="67"/>
    </location>
</feature>
<name>A8RKL0_ENTBW</name>
<comment type="caution">
    <text evidence="2">The sequence shown here is derived from an EMBL/GenBank/DDBJ whole genome shotgun (WGS) entry which is preliminary data.</text>
</comment>
<evidence type="ECO:0000313" key="2">
    <source>
        <dbReference type="EMBL" id="EDP18483.1"/>
    </source>
</evidence>
<dbReference type="Proteomes" id="UP000005396">
    <property type="component" value="Unassembled WGS sequence"/>
</dbReference>
<sequence length="71" mass="8431">MNNRLVVSNLNYLQYSRIYNVIPGRYRITVYQGNDMRSPLVDTWMSFRQNQDYTVALIRSGSNFRLQTSSF</sequence>
<dbReference type="EMBL" id="ABCC02000015">
    <property type="protein sequence ID" value="EDP18483.1"/>
    <property type="molecule type" value="Genomic_DNA"/>
</dbReference>
<dbReference type="HOGENOM" id="CLU_2732790_0_0_9"/>
<evidence type="ECO:0000313" key="3">
    <source>
        <dbReference type="Proteomes" id="UP000005396"/>
    </source>
</evidence>
<proteinExistence type="predicted"/>
<reference evidence="2 3" key="1">
    <citation type="submission" date="2007-08" db="EMBL/GenBank/DDBJ databases">
        <authorList>
            <person name="Fulton L."/>
            <person name="Clifton S."/>
            <person name="Fulton B."/>
            <person name="Xu J."/>
            <person name="Minx P."/>
            <person name="Pepin K.H."/>
            <person name="Johnson M."/>
            <person name="Thiruvilangam P."/>
            <person name="Bhonagiri V."/>
            <person name="Nash W.E."/>
            <person name="Mardis E.R."/>
            <person name="Wilson R.K."/>
        </authorList>
    </citation>
    <scope>NUCLEOTIDE SEQUENCE [LARGE SCALE GENOMIC DNA]</scope>
    <source>
        <strain evidence="3">ATCC BAA-613 / DSM 15670 / CCUG 46953 / JCM 12243 / WAL 16351</strain>
    </source>
</reference>
<reference evidence="2 3" key="2">
    <citation type="submission" date="2007-09" db="EMBL/GenBank/DDBJ databases">
        <title>Draft genome sequence of Clostridium bolteae (ATCC BAA-613).</title>
        <authorList>
            <person name="Sudarsanam P."/>
            <person name="Ley R."/>
            <person name="Guruge J."/>
            <person name="Turnbaugh P.J."/>
            <person name="Mahowald M."/>
            <person name="Liep D."/>
            <person name="Gordon J."/>
        </authorList>
    </citation>
    <scope>NUCLEOTIDE SEQUENCE [LARGE SCALE GENOMIC DNA]</scope>
    <source>
        <strain evidence="3">ATCC BAA-613 / DSM 15670 / CCUG 46953 / JCM 12243 / WAL 16351</strain>
    </source>
</reference>
<evidence type="ECO:0000259" key="1">
    <source>
        <dbReference type="Pfam" id="PF14344"/>
    </source>
</evidence>
<dbReference type="PaxDb" id="411902-CLOBOL_01354"/>
<accession>A8RKL0</accession>
<dbReference type="Pfam" id="PF14344">
    <property type="entry name" value="DUF4397"/>
    <property type="match status" value="1"/>
</dbReference>
<dbReference type="InterPro" id="IPR025510">
    <property type="entry name" value="DUF4397"/>
</dbReference>